<organism evidence="1 2">
    <name type="scientific">Noviherbaspirillum denitrificans</name>
    <dbReference type="NCBI Taxonomy" id="1968433"/>
    <lineage>
        <taxon>Bacteria</taxon>
        <taxon>Pseudomonadati</taxon>
        <taxon>Pseudomonadota</taxon>
        <taxon>Betaproteobacteria</taxon>
        <taxon>Burkholderiales</taxon>
        <taxon>Oxalobacteraceae</taxon>
        <taxon>Noviherbaspirillum</taxon>
    </lineage>
</organism>
<gene>
    <name evidence="1" type="ORF">AYR66_17545</name>
</gene>
<comment type="caution">
    <text evidence="1">The sequence shown here is derived from an EMBL/GenBank/DDBJ whole genome shotgun (WGS) entry which is preliminary data.</text>
</comment>
<dbReference type="Proteomes" id="UP000197535">
    <property type="component" value="Unassembled WGS sequence"/>
</dbReference>
<sequence length="143" mass="15494">MSGPSLEEERKAILERMQMRRETYRRALNGGADLERIPGEPVAIREVPPAAHVQHVFPTHRPVPTRFPRSALMRVLMDHPVLCAVGVAALVAIGPRRIAKTVATSATAIGTLTANNQTNVDLLGKVLTMAGAYVQGRTTDQPP</sequence>
<dbReference type="OrthoDB" id="8781782at2"/>
<proteinExistence type="predicted"/>
<evidence type="ECO:0000313" key="1">
    <source>
        <dbReference type="EMBL" id="OWW21009.1"/>
    </source>
</evidence>
<evidence type="ECO:0000313" key="2">
    <source>
        <dbReference type="Proteomes" id="UP000197535"/>
    </source>
</evidence>
<dbReference type="EMBL" id="LSTO01000001">
    <property type="protein sequence ID" value="OWW21009.1"/>
    <property type="molecule type" value="Genomic_DNA"/>
</dbReference>
<name>A0A254TEB7_9BURK</name>
<keyword evidence="2" id="KW-1185">Reference proteome</keyword>
<reference evidence="1 2" key="1">
    <citation type="submission" date="2016-02" db="EMBL/GenBank/DDBJ databases">
        <authorList>
            <person name="Wen L."/>
            <person name="He K."/>
            <person name="Yang H."/>
        </authorList>
    </citation>
    <scope>NUCLEOTIDE SEQUENCE [LARGE SCALE GENOMIC DNA]</scope>
    <source>
        <strain evidence="1 2">TSA40</strain>
    </source>
</reference>
<accession>A0A254TEB7</accession>
<protein>
    <submittedName>
        <fullName evidence="1">Uncharacterized protein</fullName>
    </submittedName>
</protein>
<dbReference type="AlphaFoldDB" id="A0A254TEB7"/>